<organism evidence="3 4">
    <name type="scientific">Exercitatus varius</name>
    <dbReference type="NCBI Taxonomy" id="67857"/>
    <lineage>
        <taxon>Bacteria</taxon>
        <taxon>Pseudomonadati</taxon>
        <taxon>Pseudomonadota</taxon>
        <taxon>Gammaproteobacteria</taxon>
        <taxon>Pasteurellales</taxon>
        <taxon>Pasteurellaceae</taxon>
        <taxon>Exercitatus</taxon>
    </lineage>
</organism>
<name>A0AAW6Q6F4_9PAST</name>
<dbReference type="Proteomes" id="UP001214976">
    <property type="component" value="Unassembled WGS sequence"/>
</dbReference>
<dbReference type="Gene3D" id="2.40.160.90">
    <property type="match status" value="1"/>
</dbReference>
<feature type="signal peptide" evidence="2">
    <location>
        <begin position="1"/>
        <end position="20"/>
    </location>
</feature>
<comment type="caution">
    <text evidence="3">The sequence shown here is derived from an EMBL/GenBank/DDBJ whole genome shotgun (WGS) entry which is preliminary data.</text>
</comment>
<proteinExistence type="predicted"/>
<evidence type="ECO:0008006" key="5">
    <source>
        <dbReference type="Google" id="ProtNLM"/>
    </source>
</evidence>
<dbReference type="RefSeq" id="WP_317476491.1">
    <property type="nucleotide sequence ID" value="NZ_JARQTW010000002.1"/>
</dbReference>
<dbReference type="AlphaFoldDB" id="A0AAW6Q6F4"/>
<dbReference type="InterPro" id="IPR011250">
    <property type="entry name" value="OMP/PagP_B-barrel"/>
</dbReference>
<evidence type="ECO:0000313" key="4">
    <source>
        <dbReference type="Proteomes" id="UP001214976"/>
    </source>
</evidence>
<dbReference type="EMBL" id="JARQTW010000002">
    <property type="protein sequence ID" value="MDG2949179.1"/>
    <property type="molecule type" value="Genomic_DNA"/>
</dbReference>
<dbReference type="PROSITE" id="PS51257">
    <property type="entry name" value="PROKAR_LIPOPROTEIN"/>
    <property type="match status" value="1"/>
</dbReference>
<keyword evidence="1" id="KW-0175">Coiled coil</keyword>
<reference evidence="3" key="1">
    <citation type="submission" date="2023-03" db="EMBL/GenBank/DDBJ databases">
        <title>Classification of Bisgaard taxon 6 and taxon 10 as Exercitatus varius gen. nov., spec. nov.</title>
        <authorList>
            <person name="Christensen H."/>
        </authorList>
    </citation>
    <scope>NUCLEOTIDE SEQUENCE</scope>
    <source>
        <strain evidence="3">86116</strain>
    </source>
</reference>
<evidence type="ECO:0000313" key="3">
    <source>
        <dbReference type="EMBL" id="MDG2949179.1"/>
    </source>
</evidence>
<sequence>MDKKIIHTALAVLMSLGAAACSSGGNEEPGISQEEYKAQQAAAELSKAENTAKTKSESSILYSEQAKTSAAKAKDYITKALAATDSAEATKYADLAAKAIAEADGAIKNAEADAKDSDKAAALVNSSTTNSYASAAAVALQEAKNTTTNLSTLNNTVSDHVTKLKEQETDAIELANFKVSTTNYSYKRPDSVVHNYADVAKRDVLLAEIKKNENLVAGGTSCAAGTAGNPGECFGGGKLGKTAGSREGEVVPGKTKGTVLGSYAQAYSGYAVIREAYDGNADSNVGDANAYLALADSNNLVKDKKLVTDATYTGTASYTLNGNTAVRTDLLTMNVKDDSISGNVYRTTTSGKGVTSTKTYVQFRTAGISIDDVSGVVGFNGKAFIDTSAKSVTGTSPKTTSDAANGTYQGVFAGPNAKEVVGTFETNSNIEKSVRGAFAASK</sequence>
<feature type="chain" id="PRO_5043487790" description="Transferrin-binding protein B C-lobe/N-lobe beta barrel domain-containing protein" evidence="2">
    <location>
        <begin position="21"/>
        <end position="442"/>
    </location>
</feature>
<protein>
    <recommendedName>
        <fullName evidence="5">Transferrin-binding protein B C-lobe/N-lobe beta barrel domain-containing protein</fullName>
    </recommendedName>
</protein>
<gene>
    <name evidence="3" type="ORF">P7M15_01365</name>
</gene>
<keyword evidence="2" id="KW-0732">Signal</keyword>
<feature type="coiled-coil region" evidence="1">
    <location>
        <begin position="31"/>
        <end position="58"/>
    </location>
</feature>
<accession>A0AAW6Q6F4</accession>
<evidence type="ECO:0000256" key="1">
    <source>
        <dbReference type="SAM" id="Coils"/>
    </source>
</evidence>
<evidence type="ECO:0000256" key="2">
    <source>
        <dbReference type="SAM" id="SignalP"/>
    </source>
</evidence>
<dbReference type="SUPFAM" id="SSF56925">
    <property type="entry name" value="OMPA-like"/>
    <property type="match status" value="1"/>
</dbReference>